<dbReference type="InterPro" id="IPR039329">
    <property type="entry name" value="SIAE"/>
</dbReference>
<dbReference type="EMBL" id="JBHUDG010000003">
    <property type="protein sequence ID" value="MFD1628857.1"/>
    <property type="molecule type" value="Genomic_DNA"/>
</dbReference>
<gene>
    <name evidence="3" type="ORF">ACFSAH_03155</name>
</gene>
<dbReference type="Gene3D" id="3.40.50.1110">
    <property type="entry name" value="SGNH hydrolase"/>
    <property type="match status" value="2"/>
</dbReference>
<keyword evidence="4" id="KW-1185">Reference proteome</keyword>
<sequence length="653" mass="73894">MKKQLLIISLSLITFLAYADVKLPRLVSDGMVLQRDQKVKIWGWADQGENIKLDFRNKSYQTQADNMGNWSIELPQMKAGGPYQMSIVGKNKVELQNILVGDVWICSGQSNMELPVDRVKVKYPGLVENSKNNYIRHFAVNTTYEFNELKKDFATGEWRTASPENVGAFTAVGYFFAKALYEKYHVPIGLIRIAVGGSPAEAWLPEQSIAKYPNYNQLLKKYQHKATVDSIIRADKAGVDAWNSRIDQEDSGLKDHWLNNDYNFANWDKMSVPGLWKTNPFIANEQEAHLNVVGNVRNSGVIWFKKEVNLTRSQLNQPAMLILGALVDRDEAYVNGAKVGTTGYQYPPRRYNVPEGTLKEGKNIITVRLVANNRNGGFVPDKFYGLTLGKDTVSLTGDWYYKVGYASTPMPSNQVTFHYQPSSLFNALVAPLKNYAKKGVIWYQGESNTKNPKEYENLFADLVKDWRTYFNQPKMPFLYVQLANFMEESAVPQESNWAEMREVQRKALEIPHTAMAVITDVGEWNDIHPLDKKAVGDRLALAAEKVAYGDKKVVYSGPTLKSYEIKNGQFILTFENVGSGLMSRNNEELKHFAVADASGDFKWAKAKIEGNKVIVWSDEVKDPKRLRYGWSHNPAKANLYNKEGLPASAFQVP</sequence>
<dbReference type="InterPro" id="IPR005181">
    <property type="entry name" value="SASA"/>
</dbReference>
<evidence type="ECO:0000313" key="3">
    <source>
        <dbReference type="EMBL" id="MFD1628857.1"/>
    </source>
</evidence>
<keyword evidence="1" id="KW-0378">Hydrolase</keyword>
<dbReference type="RefSeq" id="WP_379661242.1">
    <property type="nucleotide sequence ID" value="NZ_JBHUDG010000003.1"/>
</dbReference>
<dbReference type="Pfam" id="PF03629">
    <property type="entry name" value="SASA"/>
    <property type="match status" value="2"/>
</dbReference>
<evidence type="ECO:0000256" key="1">
    <source>
        <dbReference type="ARBA" id="ARBA00022801"/>
    </source>
</evidence>
<dbReference type="SUPFAM" id="SSF49785">
    <property type="entry name" value="Galactose-binding domain-like"/>
    <property type="match status" value="1"/>
</dbReference>
<accession>A0ABW4I8X1</accession>
<feature type="domain" description="Sialate O-acetylesterase" evidence="2">
    <location>
        <begin position="101"/>
        <end position="226"/>
    </location>
</feature>
<dbReference type="PANTHER" id="PTHR22901">
    <property type="entry name" value="SIALATE O-ACETYLESTERASE"/>
    <property type="match status" value="1"/>
</dbReference>
<protein>
    <submittedName>
        <fullName evidence="3">Sialate O-acetylesterase</fullName>
    </submittedName>
</protein>
<dbReference type="PANTHER" id="PTHR22901:SF0">
    <property type="entry name" value="SIALATE O-ACETYLESTERASE"/>
    <property type="match status" value="1"/>
</dbReference>
<dbReference type="Proteomes" id="UP001597118">
    <property type="component" value="Unassembled WGS sequence"/>
</dbReference>
<evidence type="ECO:0000313" key="4">
    <source>
        <dbReference type="Proteomes" id="UP001597118"/>
    </source>
</evidence>
<feature type="domain" description="Sialate O-acetylesterase" evidence="2">
    <location>
        <begin position="421"/>
        <end position="527"/>
    </location>
</feature>
<name>A0ABW4I8X1_9SPHI</name>
<organism evidence="3 4">
    <name type="scientific">Pseudopedobacter beijingensis</name>
    <dbReference type="NCBI Taxonomy" id="1207056"/>
    <lineage>
        <taxon>Bacteria</taxon>
        <taxon>Pseudomonadati</taxon>
        <taxon>Bacteroidota</taxon>
        <taxon>Sphingobacteriia</taxon>
        <taxon>Sphingobacteriales</taxon>
        <taxon>Sphingobacteriaceae</taxon>
        <taxon>Pseudopedobacter</taxon>
    </lineage>
</organism>
<dbReference type="SUPFAM" id="SSF52266">
    <property type="entry name" value="SGNH hydrolase"/>
    <property type="match status" value="1"/>
</dbReference>
<proteinExistence type="predicted"/>
<evidence type="ECO:0000259" key="2">
    <source>
        <dbReference type="Pfam" id="PF03629"/>
    </source>
</evidence>
<dbReference type="InterPro" id="IPR008979">
    <property type="entry name" value="Galactose-bd-like_sf"/>
</dbReference>
<comment type="caution">
    <text evidence="3">The sequence shown here is derived from an EMBL/GenBank/DDBJ whole genome shotgun (WGS) entry which is preliminary data.</text>
</comment>
<dbReference type="InterPro" id="IPR036514">
    <property type="entry name" value="SGNH_hydro_sf"/>
</dbReference>
<reference evidence="4" key="1">
    <citation type="journal article" date="2019" name="Int. J. Syst. Evol. Microbiol.">
        <title>The Global Catalogue of Microorganisms (GCM) 10K type strain sequencing project: providing services to taxonomists for standard genome sequencing and annotation.</title>
        <authorList>
            <consortium name="The Broad Institute Genomics Platform"/>
            <consortium name="The Broad Institute Genome Sequencing Center for Infectious Disease"/>
            <person name="Wu L."/>
            <person name="Ma J."/>
        </authorList>
    </citation>
    <scope>NUCLEOTIDE SEQUENCE [LARGE SCALE GENOMIC DNA]</scope>
    <source>
        <strain evidence="4">CCUG 53762</strain>
    </source>
</reference>